<reference evidence="1" key="1">
    <citation type="journal article" date="2021" name="PeerJ">
        <title>Extensive microbial diversity within the chicken gut microbiome revealed by metagenomics and culture.</title>
        <authorList>
            <person name="Gilroy R."/>
            <person name="Ravi A."/>
            <person name="Getino M."/>
            <person name="Pursley I."/>
            <person name="Horton D.L."/>
            <person name="Alikhan N.F."/>
            <person name="Baker D."/>
            <person name="Gharbi K."/>
            <person name="Hall N."/>
            <person name="Watson M."/>
            <person name="Adriaenssens E.M."/>
            <person name="Foster-Nyarko E."/>
            <person name="Jarju S."/>
            <person name="Secka A."/>
            <person name="Antonio M."/>
            <person name="Oren A."/>
            <person name="Chaudhuri R.R."/>
            <person name="La Ragione R."/>
            <person name="Hildebrand F."/>
            <person name="Pallen M.J."/>
        </authorList>
    </citation>
    <scope>NUCLEOTIDE SEQUENCE</scope>
    <source>
        <strain evidence="1">CHK172-16539</strain>
    </source>
</reference>
<accession>A0A9D2F6M7</accession>
<evidence type="ECO:0000313" key="2">
    <source>
        <dbReference type="Proteomes" id="UP000824063"/>
    </source>
</evidence>
<gene>
    <name evidence="1" type="ORF">IAA20_03105</name>
</gene>
<organism evidence="1 2">
    <name type="scientific">Candidatus Enterococcus avicola</name>
    <dbReference type="NCBI Taxonomy" id="2838561"/>
    <lineage>
        <taxon>Bacteria</taxon>
        <taxon>Bacillati</taxon>
        <taxon>Bacillota</taxon>
        <taxon>Bacilli</taxon>
        <taxon>Lactobacillales</taxon>
        <taxon>Enterococcaceae</taxon>
        <taxon>Enterococcus</taxon>
    </lineage>
</organism>
<name>A0A9D2F6M7_9ENTE</name>
<protein>
    <submittedName>
        <fullName evidence="1">Uncharacterized protein</fullName>
    </submittedName>
</protein>
<sequence length="94" mass="11027">MTFDQLETLSDEVKTTFQPEFIFLIFPDKVQHFPARDWKIGQFQDALTQHLGANYQLETWNGMVVARSRQKEVLAVLPRFHDLTELMLKKSIDS</sequence>
<dbReference type="Proteomes" id="UP000824063">
    <property type="component" value="Unassembled WGS sequence"/>
</dbReference>
<reference evidence="1" key="2">
    <citation type="submission" date="2021-04" db="EMBL/GenBank/DDBJ databases">
        <authorList>
            <person name="Gilroy R."/>
        </authorList>
    </citation>
    <scope>NUCLEOTIDE SEQUENCE</scope>
    <source>
        <strain evidence="1">CHK172-16539</strain>
    </source>
</reference>
<dbReference type="EMBL" id="DXBN01000072">
    <property type="protein sequence ID" value="HIZ52913.1"/>
    <property type="molecule type" value="Genomic_DNA"/>
</dbReference>
<dbReference type="AlphaFoldDB" id="A0A9D2F6M7"/>
<comment type="caution">
    <text evidence="1">The sequence shown here is derived from an EMBL/GenBank/DDBJ whole genome shotgun (WGS) entry which is preliminary data.</text>
</comment>
<proteinExistence type="predicted"/>
<evidence type="ECO:0000313" key="1">
    <source>
        <dbReference type="EMBL" id="HIZ52913.1"/>
    </source>
</evidence>